<reference evidence="7 8" key="1">
    <citation type="submission" date="2021-05" db="EMBL/GenBank/DDBJ databases">
        <title>Direct Submission.</title>
        <authorList>
            <person name="Li K."/>
            <person name="Gao J."/>
        </authorList>
    </citation>
    <scope>NUCLEOTIDE SEQUENCE [LARGE SCALE GENOMIC DNA]</scope>
    <source>
        <strain evidence="7 8">Mg02</strain>
    </source>
</reference>
<dbReference type="PANTHER" id="PTHR43790">
    <property type="entry name" value="CARBOHYDRATE TRANSPORT ATP-BINDING PROTEIN MG119-RELATED"/>
    <property type="match status" value="1"/>
</dbReference>
<accession>A0ABX8BIU1</accession>
<organism evidence="7 8">
    <name type="scientific">Nocardiopsis changdeensis</name>
    <dbReference type="NCBI Taxonomy" id="2831969"/>
    <lineage>
        <taxon>Bacteria</taxon>
        <taxon>Bacillati</taxon>
        <taxon>Actinomycetota</taxon>
        <taxon>Actinomycetes</taxon>
        <taxon>Streptosporangiales</taxon>
        <taxon>Nocardiopsidaceae</taxon>
        <taxon>Nocardiopsis</taxon>
    </lineage>
</organism>
<keyword evidence="8" id="KW-1185">Reference proteome</keyword>
<gene>
    <name evidence="7" type="ORF">KGD84_27245</name>
</gene>
<dbReference type="InterPro" id="IPR027417">
    <property type="entry name" value="P-loop_NTPase"/>
</dbReference>
<evidence type="ECO:0000259" key="6">
    <source>
        <dbReference type="PROSITE" id="PS50893"/>
    </source>
</evidence>
<dbReference type="SMART" id="SM00382">
    <property type="entry name" value="AAA"/>
    <property type="match status" value="1"/>
</dbReference>
<feature type="domain" description="ABC transporter" evidence="6">
    <location>
        <begin position="11"/>
        <end position="243"/>
    </location>
</feature>
<keyword evidence="3" id="KW-0547">Nucleotide-binding</keyword>
<feature type="compositionally biased region" description="Low complexity" evidence="5">
    <location>
        <begin position="274"/>
        <end position="305"/>
    </location>
</feature>
<dbReference type="SUPFAM" id="SSF52540">
    <property type="entry name" value="P-loop containing nucleoside triphosphate hydrolases"/>
    <property type="match status" value="1"/>
</dbReference>
<dbReference type="EMBL" id="CP074133">
    <property type="protein sequence ID" value="QUX22016.1"/>
    <property type="molecule type" value="Genomic_DNA"/>
</dbReference>
<dbReference type="Pfam" id="PF00005">
    <property type="entry name" value="ABC_tran"/>
    <property type="match status" value="1"/>
</dbReference>
<keyword evidence="4 7" id="KW-0067">ATP-binding</keyword>
<dbReference type="Gene3D" id="3.40.50.300">
    <property type="entry name" value="P-loop containing nucleotide triphosphate hydrolases"/>
    <property type="match status" value="1"/>
</dbReference>
<dbReference type="CDD" id="cd03216">
    <property type="entry name" value="ABC_Carb_Monos_I"/>
    <property type="match status" value="1"/>
</dbReference>
<dbReference type="GO" id="GO:0005524">
    <property type="term" value="F:ATP binding"/>
    <property type="evidence" value="ECO:0007669"/>
    <property type="project" value="UniProtKB-KW"/>
</dbReference>
<dbReference type="PROSITE" id="PS50893">
    <property type="entry name" value="ABC_TRANSPORTER_2"/>
    <property type="match status" value="1"/>
</dbReference>
<feature type="compositionally biased region" description="Pro residues" evidence="5">
    <location>
        <begin position="337"/>
        <end position="348"/>
    </location>
</feature>
<evidence type="ECO:0000256" key="4">
    <source>
        <dbReference type="ARBA" id="ARBA00022840"/>
    </source>
</evidence>
<keyword evidence="1" id="KW-0813">Transport</keyword>
<evidence type="ECO:0000256" key="3">
    <source>
        <dbReference type="ARBA" id="ARBA00022741"/>
    </source>
</evidence>
<proteinExistence type="predicted"/>
<feature type="region of interest" description="Disordered" evidence="5">
    <location>
        <begin position="254"/>
        <end position="364"/>
    </location>
</feature>
<feature type="compositionally biased region" description="Polar residues" evidence="5">
    <location>
        <begin position="355"/>
        <end position="364"/>
    </location>
</feature>
<evidence type="ECO:0000256" key="1">
    <source>
        <dbReference type="ARBA" id="ARBA00022448"/>
    </source>
</evidence>
<sequence length="364" mass="38264">MTGSDGRPAVLRLDGVTRSFGDLVALDGVDLSVTAGEIHCVLGENGAGKSTLCNIVFGGTPPLRGRMLLDGEPYAPASPADAARRGIAMVHQHFSLVPTLTVEQNLLLGRSRFRPDRRALRRRLERIGEEYGLAVDPGARVDRMSVGHRQTAEIVKALVDGPRLVLFDEPTGVLGPREIDAFLATARRIADSGTAVVLITHKLQEVRAVGDRATVLRHGRVTGGGRLADLADDDLVSLMVGRAPRDPASAAALGLRGGAGARGAGRPDRPPWRWPGCAPATPTGRAPSTASTSPSGPGVSPGSPAWRATASPPWPTRSRGRSRSGPGRSGWPTATSPRPPRASAPPPGWRSSPRTATTRASWRT</sequence>
<dbReference type="PANTHER" id="PTHR43790:SF9">
    <property type="entry name" value="GALACTOFURANOSE TRANSPORTER ATP-BINDING PROTEIN YTFR"/>
    <property type="match status" value="1"/>
</dbReference>
<evidence type="ECO:0000313" key="7">
    <source>
        <dbReference type="EMBL" id="QUX22016.1"/>
    </source>
</evidence>
<dbReference type="InterPro" id="IPR003593">
    <property type="entry name" value="AAA+_ATPase"/>
</dbReference>
<dbReference type="InterPro" id="IPR003439">
    <property type="entry name" value="ABC_transporter-like_ATP-bd"/>
</dbReference>
<feature type="compositionally biased region" description="Low complexity" evidence="5">
    <location>
        <begin position="323"/>
        <end position="336"/>
    </location>
</feature>
<evidence type="ECO:0000256" key="5">
    <source>
        <dbReference type="SAM" id="MobiDB-lite"/>
    </source>
</evidence>
<name>A0ABX8BIU1_9ACTN</name>
<dbReference type="Proteomes" id="UP000676079">
    <property type="component" value="Chromosome"/>
</dbReference>
<evidence type="ECO:0000256" key="2">
    <source>
        <dbReference type="ARBA" id="ARBA00022737"/>
    </source>
</evidence>
<keyword evidence="2" id="KW-0677">Repeat</keyword>
<dbReference type="InterPro" id="IPR050107">
    <property type="entry name" value="ABC_carbohydrate_import_ATPase"/>
</dbReference>
<protein>
    <submittedName>
        <fullName evidence="7">ATP-binding cassette domain-containing protein</fullName>
    </submittedName>
</protein>
<evidence type="ECO:0000313" key="8">
    <source>
        <dbReference type="Proteomes" id="UP000676079"/>
    </source>
</evidence>